<dbReference type="PANTHER" id="PTHR24567:SF58">
    <property type="entry name" value="CYCLIC AMP-BINDING REGULATORY PROTEIN"/>
    <property type="match status" value="1"/>
</dbReference>
<dbReference type="SUPFAM" id="SSF46785">
    <property type="entry name" value="Winged helix' DNA-binding domain"/>
    <property type="match status" value="1"/>
</dbReference>
<reference evidence="6 7" key="1">
    <citation type="submission" date="2013-04" db="EMBL/GenBank/DDBJ databases">
        <title>The Genome Sequence of Parabacteroides goldsteinii dnLKV18.</title>
        <authorList>
            <consortium name="The Broad Institute Genomics Platform"/>
            <consortium name="The Broad Institute Genome Sequencing Center for Infectious Disease"/>
            <person name="Earl A."/>
            <person name="Xavier R."/>
            <person name="Kuhn K."/>
            <person name="Stappenbeck T."/>
            <person name="Walker B."/>
            <person name="Young S."/>
            <person name="Zeng Q."/>
            <person name="Gargeya S."/>
            <person name="Fitzgerald M."/>
            <person name="Haas B."/>
            <person name="Abouelleil A."/>
            <person name="Allen A.W."/>
            <person name="Alvarado L."/>
            <person name="Arachchi H.M."/>
            <person name="Berlin A.M."/>
            <person name="Chapman S.B."/>
            <person name="Gainer-Dewar J."/>
            <person name="Goldberg J."/>
            <person name="Griggs A."/>
            <person name="Gujja S."/>
            <person name="Hansen M."/>
            <person name="Howarth C."/>
            <person name="Imamovic A."/>
            <person name="Ireland A."/>
            <person name="Larimer J."/>
            <person name="McCowan C."/>
            <person name="Murphy C."/>
            <person name="Pearson M."/>
            <person name="Poon T.W."/>
            <person name="Priest M."/>
            <person name="Roberts A."/>
            <person name="Saif S."/>
            <person name="Shea T."/>
            <person name="Sisk P."/>
            <person name="Sykes S."/>
            <person name="Wortman J."/>
            <person name="Nusbaum C."/>
            <person name="Birren B."/>
        </authorList>
    </citation>
    <scope>NUCLEOTIDE SEQUENCE [LARGE SCALE GENOMIC DNA]</scope>
    <source>
        <strain evidence="7">dnLKV18</strain>
    </source>
</reference>
<dbReference type="Proteomes" id="UP000014140">
    <property type="component" value="Unassembled WGS sequence"/>
</dbReference>
<dbReference type="HOGENOM" id="CLU_075053_4_1_10"/>
<evidence type="ECO:0000256" key="3">
    <source>
        <dbReference type="ARBA" id="ARBA00023163"/>
    </source>
</evidence>
<protein>
    <recommendedName>
        <fullName evidence="8">Crp/Fnr family transcriptional regulator</fullName>
    </recommendedName>
</protein>
<dbReference type="InterPro" id="IPR018490">
    <property type="entry name" value="cNMP-bd_dom_sf"/>
</dbReference>
<keyword evidence="7" id="KW-1185">Reference proteome</keyword>
<feature type="domain" description="Cyclic nucleotide-binding" evidence="4">
    <location>
        <begin position="12"/>
        <end position="114"/>
    </location>
</feature>
<evidence type="ECO:0000313" key="7">
    <source>
        <dbReference type="Proteomes" id="UP000014140"/>
    </source>
</evidence>
<dbReference type="PANTHER" id="PTHR24567">
    <property type="entry name" value="CRP FAMILY TRANSCRIPTIONAL REGULATORY PROTEIN"/>
    <property type="match status" value="1"/>
</dbReference>
<evidence type="ECO:0000313" key="6">
    <source>
        <dbReference type="EMBL" id="EOS13028.1"/>
    </source>
</evidence>
<evidence type="ECO:0000256" key="1">
    <source>
        <dbReference type="ARBA" id="ARBA00023015"/>
    </source>
</evidence>
<comment type="caution">
    <text evidence="6">The sequence shown here is derived from an EMBL/GenBank/DDBJ whole genome shotgun (WGS) entry which is preliminary data.</text>
</comment>
<dbReference type="PATRIC" id="fig|1235789.3.peg.5538"/>
<dbReference type="GO" id="GO:0005829">
    <property type="term" value="C:cytosol"/>
    <property type="evidence" value="ECO:0007669"/>
    <property type="project" value="TreeGrafter"/>
</dbReference>
<dbReference type="Pfam" id="PF00027">
    <property type="entry name" value="cNMP_binding"/>
    <property type="match status" value="1"/>
</dbReference>
<dbReference type="PROSITE" id="PS51063">
    <property type="entry name" value="HTH_CRP_2"/>
    <property type="match status" value="1"/>
</dbReference>
<feature type="domain" description="HTH crp-type" evidence="5">
    <location>
        <begin position="149"/>
        <end position="217"/>
    </location>
</feature>
<evidence type="ECO:0000259" key="5">
    <source>
        <dbReference type="PROSITE" id="PS51063"/>
    </source>
</evidence>
<keyword evidence="1" id="KW-0805">Transcription regulation</keyword>
<dbReference type="AlphaFoldDB" id="S0GLW0"/>
<proteinExistence type="predicted"/>
<keyword evidence="3" id="KW-0804">Transcription</keyword>
<evidence type="ECO:0000259" key="4">
    <source>
        <dbReference type="PROSITE" id="PS50042"/>
    </source>
</evidence>
<accession>S0GLW0</accession>
<evidence type="ECO:0008006" key="8">
    <source>
        <dbReference type="Google" id="ProtNLM"/>
    </source>
</evidence>
<dbReference type="InterPro" id="IPR014710">
    <property type="entry name" value="RmlC-like_jellyroll"/>
</dbReference>
<sequence length="224" mass="25329">MNMIAILSKSILFRNIPESDISGLLETTAYRVASYRPKDIIALQGTPCNYLMIVLNGLLQGQMVNDAGKLVVIEELEAAQLLAPAFLYAPKNNLPVNIIAMEPSEILFIHRDDFTVWMQQNRQLLQNFLMLISGRSHFLSDKIMFLSLKNIKNKIADYLLHKLPDAWSTVIHLTDTQQEIADSFGVTRPSLARALAEMEQEGIISIDRKVITICNMQLLRQMGQ</sequence>
<dbReference type="PROSITE" id="PS50042">
    <property type="entry name" value="CNMP_BINDING_3"/>
    <property type="match status" value="1"/>
</dbReference>
<dbReference type="EMBL" id="ASSQ01000025">
    <property type="protein sequence ID" value="EOS13028.1"/>
    <property type="molecule type" value="Genomic_DNA"/>
</dbReference>
<dbReference type="Gene3D" id="2.60.120.10">
    <property type="entry name" value="Jelly Rolls"/>
    <property type="match status" value="1"/>
</dbReference>
<dbReference type="InterPro" id="IPR000524">
    <property type="entry name" value="Tscrpt_reg_HTH_GntR"/>
</dbReference>
<dbReference type="InterPro" id="IPR036390">
    <property type="entry name" value="WH_DNA-bd_sf"/>
</dbReference>
<gene>
    <name evidence="6" type="ORF">C803_05533</name>
</gene>
<evidence type="ECO:0000256" key="2">
    <source>
        <dbReference type="ARBA" id="ARBA00023125"/>
    </source>
</evidence>
<dbReference type="InterPro" id="IPR050397">
    <property type="entry name" value="Env_Response_Regulators"/>
</dbReference>
<dbReference type="GO" id="GO:0003677">
    <property type="term" value="F:DNA binding"/>
    <property type="evidence" value="ECO:0007669"/>
    <property type="project" value="UniProtKB-KW"/>
</dbReference>
<dbReference type="CDD" id="cd00038">
    <property type="entry name" value="CAP_ED"/>
    <property type="match status" value="1"/>
</dbReference>
<dbReference type="GO" id="GO:0003700">
    <property type="term" value="F:DNA-binding transcription factor activity"/>
    <property type="evidence" value="ECO:0007669"/>
    <property type="project" value="InterPro"/>
</dbReference>
<dbReference type="InterPro" id="IPR012318">
    <property type="entry name" value="HTH_CRP"/>
</dbReference>
<name>S0GLW0_9BACT</name>
<dbReference type="SMART" id="SM00419">
    <property type="entry name" value="HTH_CRP"/>
    <property type="match status" value="1"/>
</dbReference>
<dbReference type="SUPFAM" id="SSF51206">
    <property type="entry name" value="cAMP-binding domain-like"/>
    <property type="match status" value="1"/>
</dbReference>
<dbReference type="Pfam" id="PF13545">
    <property type="entry name" value="HTH_Crp_2"/>
    <property type="match status" value="1"/>
</dbReference>
<dbReference type="InterPro" id="IPR000595">
    <property type="entry name" value="cNMP-bd_dom"/>
</dbReference>
<organism evidence="6 7">
    <name type="scientific">Parabacteroides goldsteinii dnLKV18</name>
    <dbReference type="NCBI Taxonomy" id="1235789"/>
    <lineage>
        <taxon>Bacteria</taxon>
        <taxon>Pseudomonadati</taxon>
        <taxon>Bacteroidota</taxon>
        <taxon>Bacteroidia</taxon>
        <taxon>Bacteroidales</taxon>
        <taxon>Tannerellaceae</taxon>
        <taxon>Parabacteroides</taxon>
    </lineage>
</organism>
<dbReference type="PRINTS" id="PR00035">
    <property type="entry name" value="HTHGNTR"/>
</dbReference>
<keyword evidence="2" id="KW-0238">DNA-binding</keyword>